<dbReference type="InterPro" id="IPR052164">
    <property type="entry name" value="Anthracycline_SecMetBiosynth"/>
</dbReference>
<dbReference type="Pfam" id="PF00903">
    <property type="entry name" value="Glyoxalase"/>
    <property type="match status" value="1"/>
</dbReference>
<dbReference type="RefSeq" id="WP_378288042.1">
    <property type="nucleotide sequence ID" value="NZ_JBHSON010000080.1"/>
</dbReference>
<dbReference type="InterPro" id="IPR004360">
    <property type="entry name" value="Glyas_Fos-R_dOase_dom"/>
</dbReference>
<sequence>MSNATARVMFFEIGSRDPGAAEKFYEQAFGWSFTEGKGNPFSFANTPEGSNMPFGTVFDTKLTPEGTEVPEEYVTLVLQVDDLRDTCRRVEEAGGRVTIPPMKNEDGTFDIAHVRDNRGTLIGLFSMNMSQDSTPNPNAVEPGTTPVPDALKDV</sequence>
<dbReference type="Gene3D" id="3.10.180.10">
    <property type="entry name" value="2,3-Dihydroxybiphenyl 1,2-Dioxygenase, domain 1"/>
    <property type="match status" value="1"/>
</dbReference>
<feature type="region of interest" description="Disordered" evidence="1">
    <location>
        <begin position="130"/>
        <end position="154"/>
    </location>
</feature>
<evidence type="ECO:0000313" key="4">
    <source>
        <dbReference type="Proteomes" id="UP001596074"/>
    </source>
</evidence>
<proteinExistence type="predicted"/>
<dbReference type="PROSITE" id="PS51819">
    <property type="entry name" value="VOC"/>
    <property type="match status" value="1"/>
</dbReference>
<organism evidence="3 4">
    <name type="scientific">Actinomadura rugatobispora</name>
    <dbReference type="NCBI Taxonomy" id="1994"/>
    <lineage>
        <taxon>Bacteria</taxon>
        <taxon>Bacillati</taxon>
        <taxon>Actinomycetota</taxon>
        <taxon>Actinomycetes</taxon>
        <taxon>Streptosporangiales</taxon>
        <taxon>Thermomonosporaceae</taxon>
        <taxon>Actinomadura</taxon>
    </lineage>
</organism>
<dbReference type="SUPFAM" id="SSF54593">
    <property type="entry name" value="Glyoxalase/Bleomycin resistance protein/Dihydroxybiphenyl dioxygenase"/>
    <property type="match status" value="1"/>
</dbReference>
<evidence type="ECO:0000259" key="2">
    <source>
        <dbReference type="PROSITE" id="PS51819"/>
    </source>
</evidence>
<dbReference type="InterPro" id="IPR037523">
    <property type="entry name" value="VOC_core"/>
</dbReference>
<dbReference type="Proteomes" id="UP001596074">
    <property type="component" value="Unassembled WGS sequence"/>
</dbReference>
<name>A0ABW1A9B4_9ACTN</name>
<reference evidence="4" key="1">
    <citation type="journal article" date="2019" name="Int. J. Syst. Evol. Microbiol.">
        <title>The Global Catalogue of Microorganisms (GCM) 10K type strain sequencing project: providing services to taxonomists for standard genome sequencing and annotation.</title>
        <authorList>
            <consortium name="The Broad Institute Genomics Platform"/>
            <consortium name="The Broad Institute Genome Sequencing Center for Infectious Disease"/>
            <person name="Wu L."/>
            <person name="Ma J."/>
        </authorList>
    </citation>
    <scope>NUCLEOTIDE SEQUENCE [LARGE SCALE GENOMIC DNA]</scope>
    <source>
        <strain evidence="4">KCTC 42087</strain>
    </source>
</reference>
<feature type="domain" description="VOC" evidence="2">
    <location>
        <begin position="7"/>
        <end position="127"/>
    </location>
</feature>
<accession>A0ABW1A9B4</accession>
<gene>
    <name evidence="3" type="ORF">ACFPZN_41275</name>
</gene>
<comment type="caution">
    <text evidence="3">The sequence shown here is derived from an EMBL/GenBank/DDBJ whole genome shotgun (WGS) entry which is preliminary data.</text>
</comment>
<dbReference type="EMBL" id="JBHSON010000080">
    <property type="protein sequence ID" value="MFC5752080.1"/>
    <property type="molecule type" value="Genomic_DNA"/>
</dbReference>
<keyword evidence="4" id="KW-1185">Reference proteome</keyword>
<dbReference type="InterPro" id="IPR029068">
    <property type="entry name" value="Glyas_Bleomycin-R_OHBP_Dase"/>
</dbReference>
<evidence type="ECO:0000313" key="3">
    <source>
        <dbReference type="EMBL" id="MFC5752080.1"/>
    </source>
</evidence>
<dbReference type="PANTHER" id="PTHR33993">
    <property type="entry name" value="GLYOXALASE-RELATED"/>
    <property type="match status" value="1"/>
</dbReference>
<evidence type="ECO:0000256" key="1">
    <source>
        <dbReference type="SAM" id="MobiDB-lite"/>
    </source>
</evidence>
<protein>
    <submittedName>
        <fullName evidence="3">VOC family protein</fullName>
    </submittedName>
</protein>